<proteinExistence type="predicted"/>
<protein>
    <submittedName>
        <fullName evidence="2">Uncharacterized protein</fullName>
    </submittedName>
</protein>
<dbReference type="Proteomes" id="UP000053477">
    <property type="component" value="Unassembled WGS sequence"/>
</dbReference>
<organism evidence="2 3">
    <name type="scientific">Schizopora paradoxa</name>
    <dbReference type="NCBI Taxonomy" id="27342"/>
    <lineage>
        <taxon>Eukaryota</taxon>
        <taxon>Fungi</taxon>
        <taxon>Dikarya</taxon>
        <taxon>Basidiomycota</taxon>
        <taxon>Agaricomycotina</taxon>
        <taxon>Agaricomycetes</taxon>
        <taxon>Hymenochaetales</taxon>
        <taxon>Schizoporaceae</taxon>
        <taxon>Schizopora</taxon>
    </lineage>
</organism>
<dbReference type="AlphaFoldDB" id="A0A0H2RDG3"/>
<dbReference type="EMBL" id="KQ086052">
    <property type="protein sequence ID" value="KLO09557.1"/>
    <property type="molecule type" value="Genomic_DNA"/>
</dbReference>
<gene>
    <name evidence="2" type="ORF">SCHPADRAFT_943550</name>
</gene>
<reference evidence="2 3" key="1">
    <citation type="submission" date="2015-04" db="EMBL/GenBank/DDBJ databases">
        <title>Complete genome sequence of Schizopora paradoxa KUC8140, a cosmopolitan wood degrader in East Asia.</title>
        <authorList>
            <consortium name="DOE Joint Genome Institute"/>
            <person name="Min B."/>
            <person name="Park H."/>
            <person name="Jang Y."/>
            <person name="Kim J.-J."/>
            <person name="Kim K.H."/>
            <person name="Pangilinan J."/>
            <person name="Lipzen A."/>
            <person name="Riley R."/>
            <person name="Grigoriev I.V."/>
            <person name="Spatafora J.W."/>
            <person name="Choi I.-G."/>
        </authorList>
    </citation>
    <scope>NUCLEOTIDE SEQUENCE [LARGE SCALE GENOMIC DNA]</scope>
    <source>
        <strain evidence="2 3">KUC8140</strain>
    </source>
</reference>
<keyword evidence="3" id="KW-1185">Reference proteome</keyword>
<sequence>MSSIVRINGDILKVDCIDAEGRIFARLTGSGTRFECPLALYLKGTGIPSSVESTKIMKRDEDATFPDSGNYVECTGCNMKVVARAQRDAPQSLLRDWTIHKLTCKVLQSRLRDRSIGEGRDSDSDADADAVHAQPTGRGRTSTRSESSARDIRKGARTNQSAIADRIDFLLKLRDIESVNKSKHTVFCIPCNKDYCVGPIFQIGLFIRHSRTHKHQANGGIELKAEEPDIDLQQREVSPRRFASKASLGAFRRKRRSYPRQRSPSEPARQNNLVPADANGAPSVERARARGACRPHTEETAEARLQVHDQVVQASDHQKVTAVLNLPADMPRPARIEVHGTVTF</sequence>
<accession>A0A0H2RDG3</accession>
<dbReference type="InParanoid" id="A0A0H2RDG3"/>
<feature type="region of interest" description="Disordered" evidence="1">
    <location>
        <begin position="115"/>
        <end position="157"/>
    </location>
</feature>
<feature type="region of interest" description="Disordered" evidence="1">
    <location>
        <begin position="232"/>
        <end position="298"/>
    </location>
</feature>
<evidence type="ECO:0000313" key="3">
    <source>
        <dbReference type="Proteomes" id="UP000053477"/>
    </source>
</evidence>
<evidence type="ECO:0000313" key="2">
    <source>
        <dbReference type="EMBL" id="KLO09557.1"/>
    </source>
</evidence>
<evidence type="ECO:0000256" key="1">
    <source>
        <dbReference type="SAM" id="MobiDB-lite"/>
    </source>
</evidence>
<name>A0A0H2RDG3_9AGAM</name>
<feature type="compositionally biased region" description="Low complexity" evidence="1">
    <location>
        <begin position="136"/>
        <end position="146"/>
    </location>
</feature>